<dbReference type="EMBL" id="WJKJ01000010">
    <property type="protein sequence ID" value="MBD3363642.1"/>
    <property type="molecule type" value="Genomic_DNA"/>
</dbReference>
<feature type="domain" description="DUF7793" evidence="1">
    <location>
        <begin position="12"/>
        <end position="118"/>
    </location>
</feature>
<dbReference type="AlphaFoldDB" id="A0A9D5QC39"/>
<organism evidence="2 3">
    <name type="scientific">candidate division WOR-3 bacterium</name>
    <dbReference type="NCBI Taxonomy" id="2052148"/>
    <lineage>
        <taxon>Bacteria</taxon>
        <taxon>Bacteria division WOR-3</taxon>
    </lineage>
</organism>
<dbReference type="Gene3D" id="3.40.50.10600">
    <property type="entry name" value="SpoIIaa-like domains"/>
    <property type="match status" value="1"/>
</dbReference>
<dbReference type="InterPro" id="IPR036513">
    <property type="entry name" value="STAS_dom_sf"/>
</dbReference>
<reference evidence="2" key="1">
    <citation type="submission" date="2019-11" db="EMBL/GenBank/DDBJ databases">
        <title>Microbial mats filling the niche in hypersaline microbial mats.</title>
        <authorList>
            <person name="Wong H.L."/>
            <person name="Macleod F.I."/>
            <person name="White R.A. III"/>
            <person name="Burns B.P."/>
        </authorList>
    </citation>
    <scope>NUCLEOTIDE SEQUENCE</scope>
    <source>
        <strain evidence="2">Bin_327</strain>
    </source>
</reference>
<name>A0A9D5QC39_UNCW3</name>
<dbReference type="InterPro" id="IPR056695">
    <property type="entry name" value="DUF7793"/>
</dbReference>
<evidence type="ECO:0000259" key="1">
    <source>
        <dbReference type="Pfam" id="PF25056"/>
    </source>
</evidence>
<dbReference type="Pfam" id="PF25056">
    <property type="entry name" value="DUF7793"/>
    <property type="match status" value="1"/>
</dbReference>
<protein>
    <recommendedName>
        <fullName evidence="1">DUF7793 domain-containing protein</fullName>
    </recommendedName>
</protein>
<dbReference type="SUPFAM" id="SSF52091">
    <property type="entry name" value="SpoIIaa-like"/>
    <property type="match status" value="1"/>
</dbReference>
<evidence type="ECO:0000313" key="3">
    <source>
        <dbReference type="Proteomes" id="UP000630660"/>
    </source>
</evidence>
<sequence length="122" mass="13799">MDHKIWYDEEMGVMVIKVVGNYTVDDVKESMNVMDRIMEKRERCPLIVDLREAPPTLDKKVRKMLKESQEGTEPVKTAMLTSNPAVRMMGKVVTSAMGRGKTTGFFKTMEEAKAWLNNGGGK</sequence>
<evidence type="ECO:0000313" key="2">
    <source>
        <dbReference type="EMBL" id="MBD3363642.1"/>
    </source>
</evidence>
<proteinExistence type="predicted"/>
<gene>
    <name evidence="2" type="ORF">GF359_00345</name>
</gene>
<dbReference type="Proteomes" id="UP000630660">
    <property type="component" value="Unassembled WGS sequence"/>
</dbReference>
<dbReference type="InterPro" id="IPR038396">
    <property type="entry name" value="SpoIIAA-like_sf"/>
</dbReference>
<accession>A0A9D5QC39</accession>
<comment type="caution">
    <text evidence="2">The sequence shown here is derived from an EMBL/GenBank/DDBJ whole genome shotgun (WGS) entry which is preliminary data.</text>
</comment>